<keyword evidence="9 15" id="KW-0808">Transferase</keyword>
<comment type="subcellular location">
    <subcellularLocation>
        <location evidence="2 15 17">Cytoplasm</location>
    </subcellularLocation>
</comment>
<proteinExistence type="inferred from homology"/>
<keyword evidence="10 15" id="KW-0949">S-adenosyl-L-methionine</keyword>
<evidence type="ECO:0000256" key="1">
    <source>
        <dbReference type="ARBA" id="ARBA00002634"/>
    </source>
</evidence>
<dbReference type="GO" id="GO:0052906">
    <property type="term" value="F:tRNA (guanine(37)-N1)-methyltransferase activity"/>
    <property type="evidence" value="ECO:0007669"/>
    <property type="project" value="UniProtKB-UniRule"/>
</dbReference>
<evidence type="ECO:0000313" key="20">
    <source>
        <dbReference type="Proteomes" id="UP000297713"/>
    </source>
</evidence>
<evidence type="ECO:0000259" key="18">
    <source>
        <dbReference type="Pfam" id="PF01746"/>
    </source>
</evidence>
<evidence type="ECO:0000256" key="12">
    <source>
        <dbReference type="ARBA" id="ARBA00029736"/>
    </source>
</evidence>
<dbReference type="Gene3D" id="3.40.1280.10">
    <property type="match status" value="1"/>
</dbReference>
<dbReference type="CDD" id="cd18080">
    <property type="entry name" value="TrmD-like"/>
    <property type="match status" value="1"/>
</dbReference>
<sequence length="238" mass="27127">MRIDVITLCPRIIIAAMEEGILKQAVKKGILELFVHQLRDYAHDKHKTVDDRPYGGGPGMVLKCEPIFEAIESIGYSKDKDTVIFPSPSGIKFSQQLAKDLSKCSRLIFICGQYEGVDQRVIDHLVNLEIGIGDYILSNGTIGALVIIDSVVRLIPGVLGNLDSIVNESFEDFLLEGPQYTRPRKFRDWEVPEILLSGNHKQILLWRKRLSEEKTEKLRKDLWEARKKESGYEPHRKN</sequence>
<dbReference type="RefSeq" id="WP_134440918.1">
    <property type="nucleotide sequence ID" value="NZ_CP065957.1"/>
</dbReference>
<keyword evidence="20" id="KW-1185">Reference proteome</keyword>
<evidence type="ECO:0000256" key="8">
    <source>
        <dbReference type="ARBA" id="ARBA00022603"/>
    </source>
</evidence>
<evidence type="ECO:0000256" key="9">
    <source>
        <dbReference type="ARBA" id="ARBA00022679"/>
    </source>
</evidence>
<dbReference type="Proteomes" id="UP000297713">
    <property type="component" value="Unassembled WGS sequence"/>
</dbReference>
<comment type="similarity">
    <text evidence="3 15 17">Belongs to the RNA methyltransferase TrmD family.</text>
</comment>
<accession>A0A4Y8P6T4</accession>
<evidence type="ECO:0000256" key="11">
    <source>
        <dbReference type="ARBA" id="ARBA00022694"/>
    </source>
</evidence>
<feature type="domain" description="tRNA methyltransferase TRMD/TRM10-type" evidence="18">
    <location>
        <begin position="1"/>
        <end position="224"/>
    </location>
</feature>
<evidence type="ECO:0000256" key="17">
    <source>
        <dbReference type="RuleBase" id="RU003464"/>
    </source>
</evidence>
<dbReference type="InterPro" id="IPR016009">
    <property type="entry name" value="tRNA_MeTrfase_TRMD/TRM10"/>
</dbReference>
<dbReference type="SUPFAM" id="SSF75217">
    <property type="entry name" value="alpha/beta knot"/>
    <property type="match status" value="1"/>
</dbReference>
<keyword evidence="8 15" id="KW-0489">Methyltransferase</keyword>
<evidence type="ECO:0000313" key="19">
    <source>
        <dbReference type="EMBL" id="TFE65892.1"/>
    </source>
</evidence>
<evidence type="ECO:0000256" key="10">
    <source>
        <dbReference type="ARBA" id="ARBA00022691"/>
    </source>
</evidence>
<dbReference type="InterPro" id="IPR029026">
    <property type="entry name" value="tRNA_m1G_MTases_N"/>
</dbReference>
<feature type="binding site" evidence="15 16">
    <location>
        <position position="112"/>
    </location>
    <ligand>
        <name>S-adenosyl-L-methionine</name>
        <dbReference type="ChEBI" id="CHEBI:59789"/>
    </ligand>
</feature>
<evidence type="ECO:0000256" key="3">
    <source>
        <dbReference type="ARBA" id="ARBA00007630"/>
    </source>
</evidence>
<dbReference type="Pfam" id="PF01746">
    <property type="entry name" value="tRNA_m1G_MT"/>
    <property type="match status" value="1"/>
</dbReference>
<dbReference type="EMBL" id="LXQC01000198">
    <property type="protein sequence ID" value="TFE65892.1"/>
    <property type="molecule type" value="Genomic_DNA"/>
</dbReference>
<comment type="catalytic activity">
    <reaction evidence="14 15 17">
        <text>guanosine(37) in tRNA + S-adenosyl-L-methionine = N(1)-methylguanosine(37) in tRNA + S-adenosyl-L-homocysteine + H(+)</text>
        <dbReference type="Rhea" id="RHEA:36899"/>
        <dbReference type="Rhea" id="RHEA-COMP:10145"/>
        <dbReference type="Rhea" id="RHEA-COMP:10147"/>
        <dbReference type="ChEBI" id="CHEBI:15378"/>
        <dbReference type="ChEBI" id="CHEBI:57856"/>
        <dbReference type="ChEBI" id="CHEBI:59789"/>
        <dbReference type="ChEBI" id="CHEBI:73542"/>
        <dbReference type="ChEBI" id="CHEBI:74269"/>
        <dbReference type="EC" id="2.1.1.228"/>
    </reaction>
</comment>
<dbReference type="PANTHER" id="PTHR46417:SF1">
    <property type="entry name" value="TRNA (GUANINE-N(1)-)-METHYLTRANSFERASE"/>
    <property type="match status" value="1"/>
</dbReference>
<protein>
    <recommendedName>
        <fullName evidence="6 15">tRNA (guanine-N(1)-)-methyltransferase</fullName>
        <ecNumber evidence="5 15">2.1.1.228</ecNumber>
    </recommendedName>
    <alternativeName>
        <fullName evidence="12 15">M1G-methyltransferase</fullName>
    </alternativeName>
    <alternativeName>
        <fullName evidence="13 15">tRNA [GM37] methyltransferase</fullName>
    </alternativeName>
</protein>
<dbReference type="AlphaFoldDB" id="A0A4Y8P6T4"/>
<comment type="caution">
    <text evidence="19">The sequence shown here is derived from an EMBL/GenBank/DDBJ whole genome shotgun (WGS) entry which is preliminary data.</text>
</comment>
<evidence type="ECO:0000256" key="6">
    <source>
        <dbReference type="ARBA" id="ARBA00014679"/>
    </source>
</evidence>
<evidence type="ECO:0000256" key="13">
    <source>
        <dbReference type="ARBA" id="ARBA00033392"/>
    </source>
</evidence>
<evidence type="ECO:0000256" key="4">
    <source>
        <dbReference type="ARBA" id="ARBA00011738"/>
    </source>
</evidence>
<dbReference type="PANTHER" id="PTHR46417">
    <property type="entry name" value="TRNA (GUANINE-N(1)-)-METHYLTRANSFERASE"/>
    <property type="match status" value="1"/>
</dbReference>
<comment type="subunit">
    <text evidence="4 15 17">Homodimer.</text>
</comment>
<dbReference type="InterPro" id="IPR023148">
    <property type="entry name" value="tRNA_m1G_MeTrfase_C_sf"/>
</dbReference>
<dbReference type="InterPro" id="IPR029028">
    <property type="entry name" value="Alpha/beta_knot_MTases"/>
</dbReference>
<comment type="function">
    <text evidence="1 15 17">Specifically methylates guanosine-37 in various tRNAs.</text>
</comment>
<feature type="binding site" evidence="15 16">
    <location>
        <begin position="132"/>
        <end position="137"/>
    </location>
    <ligand>
        <name>S-adenosyl-L-methionine</name>
        <dbReference type="ChEBI" id="CHEBI:59789"/>
    </ligand>
</feature>
<dbReference type="PIRSF" id="PIRSF000386">
    <property type="entry name" value="tRNA_mtase"/>
    <property type="match status" value="1"/>
</dbReference>
<name>A0A4Y8P6T4_9BACT</name>
<dbReference type="EC" id="2.1.1.228" evidence="5 15"/>
<organism evidence="19 20">
    <name type="scientific">Methylacidiphilum caldifontis</name>
    <dbReference type="NCBI Taxonomy" id="2795386"/>
    <lineage>
        <taxon>Bacteria</taxon>
        <taxon>Pseudomonadati</taxon>
        <taxon>Verrucomicrobiota</taxon>
        <taxon>Methylacidiphilae</taxon>
        <taxon>Methylacidiphilales</taxon>
        <taxon>Methylacidiphilaceae</taxon>
        <taxon>Methylacidiphilum (ex Ratnadevi et al. 2023)</taxon>
    </lineage>
</organism>
<evidence type="ECO:0000256" key="7">
    <source>
        <dbReference type="ARBA" id="ARBA00022490"/>
    </source>
</evidence>
<gene>
    <name evidence="15" type="primary">trmD</name>
    <name evidence="19" type="ORF">A7Q10_02720</name>
</gene>
<dbReference type="GO" id="GO:0005829">
    <property type="term" value="C:cytosol"/>
    <property type="evidence" value="ECO:0007669"/>
    <property type="project" value="TreeGrafter"/>
</dbReference>
<dbReference type="InterPro" id="IPR002649">
    <property type="entry name" value="tRNA_m1G_MeTrfase_TrmD"/>
</dbReference>
<evidence type="ECO:0000256" key="14">
    <source>
        <dbReference type="ARBA" id="ARBA00047783"/>
    </source>
</evidence>
<dbReference type="NCBIfam" id="TIGR00088">
    <property type="entry name" value="trmD"/>
    <property type="match status" value="1"/>
</dbReference>
<dbReference type="FunFam" id="3.40.1280.10:FF:000001">
    <property type="entry name" value="tRNA (guanine-N(1)-)-methyltransferase"/>
    <property type="match status" value="1"/>
</dbReference>
<evidence type="ECO:0000256" key="2">
    <source>
        <dbReference type="ARBA" id="ARBA00004496"/>
    </source>
</evidence>
<dbReference type="OrthoDB" id="9807416at2"/>
<dbReference type="GO" id="GO:0002939">
    <property type="term" value="P:tRNA N1-guanine methylation"/>
    <property type="evidence" value="ECO:0007669"/>
    <property type="project" value="TreeGrafter"/>
</dbReference>
<dbReference type="NCBIfam" id="NF000648">
    <property type="entry name" value="PRK00026.1"/>
    <property type="match status" value="1"/>
</dbReference>
<keyword evidence="7 15" id="KW-0963">Cytoplasm</keyword>
<evidence type="ECO:0000256" key="15">
    <source>
        <dbReference type="HAMAP-Rule" id="MF_00605"/>
    </source>
</evidence>
<keyword evidence="11 15" id="KW-0819">tRNA processing</keyword>
<evidence type="ECO:0000256" key="5">
    <source>
        <dbReference type="ARBA" id="ARBA00012807"/>
    </source>
</evidence>
<evidence type="ECO:0000256" key="16">
    <source>
        <dbReference type="PIRSR" id="PIRSR000386-1"/>
    </source>
</evidence>
<dbReference type="Gene3D" id="1.10.1270.20">
    <property type="entry name" value="tRNA(m1g37)methyltransferase, domain 2"/>
    <property type="match status" value="1"/>
</dbReference>
<dbReference type="HAMAP" id="MF_00605">
    <property type="entry name" value="TrmD"/>
    <property type="match status" value="1"/>
</dbReference>
<reference evidence="19 20" key="1">
    <citation type="submission" date="2016-05" db="EMBL/GenBank/DDBJ databases">
        <title>Diversity and Homogeneity among Thermoacidophilic Verrucomicrobia Methanotrophs Linked with Geographical Origin.</title>
        <authorList>
            <person name="Erikstad H.-A."/>
            <person name="Smestad N.B."/>
            <person name="Ceballos R.M."/>
            <person name="Birkeland N.-K."/>
        </authorList>
    </citation>
    <scope>NUCLEOTIDE SEQUENCE [LARGE SCALE GENOMIC DNA]</scope>
    <source>
        <strain evidence="19 20">Phi</strain>
    </source>
</reference>